<name>A0ABM9PGW8_9FLAO</name>
<dbReference type="InterPro" id="IPR022468">
    <property type="entry name" value="PhnX-like"/>
</dbReference>
<reference evidence="1 2" key="1">
    <citation type="submission" date="2024-05" db="EMBL/GenBank/DDBJ databases">
        <authorList>
            <person name="Duchaud E."/>
        </authorList>
    </citation>
    <scope>NUCLEOTIDE SEQUENCE [LARGE SCALE GENOMIC DNA]</scope>
    <source>
        <strain evidence="1">Ena-SAMPLE-TAB-13-05-2024-13:56:06:370-140305</strain>
    </source>
</reference>
<proteinExistence type="predicted"/>
<gene>
    <name evidence="1" type="ORF">T190115A13A_100108</name>
</gene>
<comment type="caution">
    <text evidence="1">The sequence shown here is derived from an EMBL/GenBank/DDBJ whole genome shotgun (WGS) entry which is preliminary data.</text>
</comment>
<dbReference type="InterPro" id="IPR050155">
    <property type="entry name" value="HAD-like_hydrolase_sf"/>
</dbReference>
<dbReference type="PANTHER" id="PTHR43434:SF19">
    <property type="entry name" value="PHOSPHONOACETALDEHYDE HYDROLASE"/>
    <property type="match status" value="1"/>
</dbReference>
<dbReference type="PANTHER" id="PTHR43434">
    <property type="entry name" value="PHOSPHOGLYCOLATE PHOSPHATASE"/>
    <property type="match status" value="1"/>
</dbReference>
<dbReference type="InterPro" id="IPR006439">
    <property type="entry name" value="HAD-SF_hydro_IA"/>
</dbReference>
<dbReference type="InterPro" id="IPR041492">
    <property type="entry name" value="HAD_2"/>
</dbReference>
<dbReference type="InterPro" id="IPR023214">
    <property type="entry name" value="HAD_sf"/>
</dbReference>
<dbReference type="NCBIfam" id="TIGR03351">
    <property type="entry name" value="PhnX-like"/>
    <property type="match status" value="1"/>
</dbReference>
<dbReference type="InterPro" id="IPR023198">
    <property type="entry name" value="PGP-like_dom2"/>
</dbReference>
<evidence type="ECO:0000313" key="1">
    <source>
        <dbReference type="EMBL" id="CAL2104820.1"/>
    </source>
</evidence>
<dbReference type="SUPFAM" id="SSF56784">
    <property type="entry name" value="HAD-like"/>
    <property type="match status" value="1"/>
</dbReference>
<accession>A0ABM9PGW8</accession>
<dbReference type="EMBL" id="CAXJRC010000001">
    <property type="protein sequence ID" value="CAL2104820.1"/>
    <property type="molecule type" value="Genomic_DNA"/>
</dbReference>
<dbReference type="Gene3D" id="1.10.150.240">
    <property type="entry name" value="Putative phosphatase, domain 2"/>
    <property type="match status" value="1"/>
</dbReference>
<dbReference type="Proteomes" id="UP001497602">
    <property type="component" value="Unassembled WGS sequence"/>
</dbReference>
<dbReference type="NCBIfam" id="TIGR01549">
    <property type="entry name" value="HAD-SF-IA-v1"/>
    <property type="match status" value="1"/>
</dbReference>
<dbReference type="SFLD" id="SFLDG01129">
    <property type="entry name" value="C1.5:_HAD__Beta-PGM__Phosphata"/>
    <property type="match status" value="1"/>
</dbReference>
<evidence type="ECO:0000313" key="2">
    <source>
        <dbReference type="Proteomes" id="UP001497602"/>
    </source>
</evidence>
<dbReference type="Gene3D" id="3.40.50.1000">
    <property type="entry name" value="HAD superfamily/HAD-like"/>
    <property type="match status" value="1"/>
</dbReference>
<keyword evidence="2" id="KW-1185">Reference proteome</keyword>
<dbReference type="InterPro" id="IPR036412">
    <property type="entry name" value="HAD-like_sf"/>
</dbReference>
<dbReference type="RefSeq" id="WP_348736496.1">
    <property type="nucleotide sequence ID" value="NZ_CAXJRC010000001.1"/>
</dbReference>
<organism evidence="1 2">
    <name type="scientific">Tenacibaculum vairaonense</name>
    <dbReference type="NCBI Taxonomy" id="3137860"/>
    <lineage>
        <taxon>Bacteria</taxon>
        <taxon>Pseudomonadati</taxon>
        <taxon>Bacteroidota</taxon>
        <taxon>Flavobacteriia</taxon>
        <taxon>Flavobacteriales</taxon>
        <taxon>Flavobacteriaceae</taxon>
        <taxon>Tenacibaculum</taxon>
    </lineage>
</organism>
<dbReference type="SFLD" id="SFLDS00003">
    <property type="entry name" value="Haloacid_Dehalogenase"/>
    <property type="match status" value="1"/>
</dbReference>
<sequence>MLENIKLAVFDMAGTTVDEQNVVYKTLHKAIVNYGVEVDLPKVLELGAGKEKHQAIKDILAHLASDKVNESQIVFENFKTMLDEAYQTLNVKPVKGVDQVLVKLRNQDIKVVLNTGYNREIATLLLQKMNWKEGEHFDALITASDVVNGRPHPEMIEKAMDMFAIQDASVVLKAGDSAIDIEEGKNANCGLTIGVLSGAQTKEQLETVEPDYILESLVDLIS</sequence>
<dbReference type="Pfam" id="PF13419">
    <property type="entry name" value="HAD_2"/>
    <property type="match status" value="1"/>
</dbReference>
<protein>
    <submittedName>
        <fullName evidence="1">Phosphonatase-like hydrolase</fullName>
    </submittedName>
</protein>